<accession>A0ABC9BT11</accession>
<feature type="domain" description="MATH" evidence="4">
    <location>
        <begin position="320"/>
        <end position="466"/>
    </location>
</feature>
<dbReference type="InterPro" id="IPR008974">
    <property type="entry name" value="TRAF-like"/>
</dbReference>
<protein>
    <submittedName>
        <fullName evidence="5">Uncharacterized protein</fullName>
    </submittedName>
</protein>
<dbReference type="CDD" id="cd00121">
    <property type="entry name" value="MATH"/>
    <property type="match status" value="2"/>
</dbReference>
<evidence type="ECO:0000259" key="3">
    <source>
        <dbReference type="PROSITE" id="PS50097"/>
    </source>
</evidence>
<evidence type="ECO:0000313" key="5">
    <source>
        <dbReference type="EMBL" id="CAL5007439.1"/>
    </source>
</evidence>
<dbReference type="Gene3D" id="2.60.210.10">
    <property type="entry name" value="Apoptosis, Tumor Necrosis Factor Receptor Associated Protein 2, Chain A"/>
    <property type="match status" value="2"/>
</dbReference>
<feature type="domain" description="BTB" evidence="3">
    <location>
        <begin position="506"/>
        <end position="567"/>
    </location>
</feature>
<dbReference type="Gene3D" id="6.10.250.3030">
    <property type="match status" value="1"/>
</dbReference>
<comment type="pathway">
    <text evidence="1">Protein modification; protein ubiquitination.</text>
</comment>
<dbReference type="InterPro" id="IPR056423">
    <property type="entry name" value="BACK_BPM_SPOP"/>
</dbReference>
<dbReference type="SMART" id="SM00225">
    <property type="entry name" value="BTB"/>
    <property type="match status" value="2"/>
</dbReference>
<dbReference type="PANTHER" id="PTHR26379">
    <property type="entry name" value="BTB/POZ AND MATH DOMAIN-CONTAINING PROTEIN 1"/>
    <property type="match status" value="1"/>
</dbReference>
<proteinExistence type="inferred from homology"/>
<keyword evidence="6" id="KW-1185">Reference proteome</keyword>
<dbReference type="InterPro" id="IPR011333">
    <property type="entry name" value="SKP1/BTB/POZ_sf"/>
</dbReference>
<dbReference type="InterPro" id="IPR000210">
    <property type="entry name" value="BTB/POZ_dom"/>
</dbReference>
<dbReference type="InterPro" id="IPR002083">
    <property type="entry name" value="MATH/TRAF_dom"/>
</dbReference>
<dbReference type="PANTHER" id="PTHR26379:SF474">
    <property type="entry name" value="OS08G0228200 PROTEIN"/>
    <property type="match status" value="1"/>
</dbReference>
<dbReference type="Pfam" id="PF22486">
    <property type="entry name" value="MATH_2"/>
    <property type="match status" value="1"/>
</dbReference>
<dbReference type="Gene3D" id="3.30.710.10">
    <property type="entry name" value="Potassium Channel Kv1.1, Chain A"/>
    <property type="match status" value="2"/>
</dbReference>
<dbReference type="SUPFAM" id="SSF49599">
    <property type="entry name" value="TRAF domain-like"/>
    <property type="match status" value="2"/>
</dbReference>
<evidence type="ECO:0000313" key="6">
    <source>
        <dbReference type="Proteomes" id="UP001497457"/>
    </source>
</evidence>
<feature type="domain" description="BTB" evidence="3">
    <location>
        <begin position="209"/>
        <end position="270"/>
    </location>
</feature>
<dbReference type="InterPro" id="IPR045005">
    <property type="entry name" value="BPM1-6"/>
</dbReference>
<organism evidence="5 6">
    <name type="scientific">Urochloa decumbens</name>
    <dbReference type="NCBI Taxonomy" id="240449"/>
    <lineage>
        <taxon>Eukaryota</taxon>
        <taxon>Viridiplantae</taxon>
        <taxon>Streptophyta</taxon>
        <taxon>Embryophyta</taxon>
        <taxon>Tracheophyta</taxon>
        <taxon>Spermatophyta</taxon>
        <taxon>Magnoliopsida</taxon>
        <taxon>Liliopsida</taxon>
        <taxon>Poales</taxon>
        <taxon>Poaceae</taxon>
        <taxon>PACMAD clade</taxon>
        <taxon>Panicoideae</taxon>
        <taxon>Panicodae</taxon>
        <taxon>Paniceae</taxon>
        <taxon>Melinidinae</taxon>
        <taxon>Urochloa</taxon>
    </lineage>
</organism>
<comment type="similarity">
    <text evidence="2">Belongs to the Tdpoz family.</text>
</comment>
<evidence type="ECO:0000256" key="2">
    <source>
        <dbReference type="ARBA" id="ARBA00010846"/>
    </source>
</evidence>
<reference evidence="6" key="1">
    <citation type="submission" date="2024-06" db="EMBL/GenBank/DDBJ databases">
        <authorList>
            <person name="Ryan C."/>
        </authorList>
    </citation>
    <scope>NUCLEOTIDE SEQUENCE [LARGE SCALE GENOMIC DNA]</scope>
</reference>
<dbReference type="Proteomes" id="UP001497457">
    <property type="component" value="Chromosome 27b"/>
</dbReference>
<dbReference type="AlphaFoldDB" id="A0ABC9BT11"/>
<gene>
    <name evidence="5" type="ORF">URODEC1_LOCUS68504</name>
</gene>
<dbReference type="Pfam" id="PF24570">
    <property type="entry name" value="BACK_BPM_SPOP"/>
    <property type="match status" value="1"/>
</dbReference>
<dbReference type="PROSITE" id="PS50144">
    <property type="entry name" value="MATH"/>
    <property type="match status" value="2"/>
</dbReference>
<dbReference type="EMBL" id="OZ075137">
    <property type="protein sequence ID" value="CAL5007439.1"/>
    <property type="molecule type" value="Genomic_DNA"/>
</dbReference>
<dbReference type="Pfam" id="PF00651">
    <property type="entry name" value="BTB"/>
    <property type="match status" value="2"/>
</dbReference>
<dbReference type="PROSITE" id="PS50097">
    <property type="entry name" value="BTB"/>
    <property type="match status" value="2"/>
</dbReference>
<dbReference type="CDD" id="cd18280">
    <property type="entry name" value="BTB_POZ_BPM_plant"/>
    <property type="match status" value="1"/>
</dbReference>
<feature type="domain" description="MATH" evidence="4">
    <location>
        <begin position="23"/>
        <end position="155"/>
    </location>
</feature>
<sequence>MAAALGQAPGTRTASRCAPETVQGTHAFEIARHSMHKGMGAGRFLRSAAFAVGGHQWCIRYYPDGDVMEECRGYVSVYLELLSKRSEVRAFFEFKMYNHITKSSTTISHTKAAMFFSTMDTSKNSRAFGSPKFMTPGMLELHYLRDDSFVIECDITVIKPPLVGKTTNASDFELVGKTTMSSDIELLRRMLQSDLSSNFRNLLETEEGADVTFMVGGESFPAHRIVLAARSPVFKAELFGPVGADNRDHITVEEMQPAIFKALLHFIYADTFPRAILNDCCGDDAMEFTKHLLVAADRYAMGRLKLMCEIILCKYLNVETVAATLSLADQHNCMRLKDACIEYMNSSNKINDVVASQGWCIRFYPDGYLDDDHDVEDSMQDGNVAVFLELLSQDAEVRAHYDFRLLDHATGSSNSVVSAGVPQVFDTLDAREDNFYAWGTDEFMERSELEESAYLRNDRLVIECDVTVFMEPHVEKIVTSDSDAEMRPSDLSSSSGPLFERDDTGEDLIFVVKDKVFHAHKFVFAARLPIFAEIHGFKQDQEKQCIMIEDMQPAAFKALLHFIYTDERLPSMVGLDGEEKEETIKQLLLAADRYGMNRLKMKCKDILRTSLARADQRHHRSSFRDAFVKYFANSSSGVGGGKASQHDQHLKRQSSAEMFSYLLEKATKLVVFLLVVKYLLS</sequence>
<reference evidence="5 6" key="2">
    <citation type="submission" date="2024-10" db="EMBL/GenBank/DDBJ databases">
        <authorList>
            <person name="Ryan C."/>
        </authorList>
    </citation>
    <scope>NUCLEOTIDE SEQUENCE [LARGE SCALE GENOMIC DNA]</scope>
</reference>
<evidence type="ECO:0000259" key="4">
    <source>
        <dbReference type="PROSITE" id="PS50144"/>
    </source>
</evidence>
<dbReference type="SUPFAM" id="SSF54695">
    <property type="entry name" value="POZ domain"/>
    <property type="match status" value="2"/>
</dbReference>
<evidence type="ECO:0000256" key="1">
    <source>
        <dbReference type="ARBA" id="ARBA00004906"/>
    </source>
</evidence>
<name>A0ABC9BT11_9POAL</name>